<sequence>MEQPNKGLLLEFHELDCLGPVSTKMEQPNKGLLLEFHELDCLGPVSTKMEQPNKGLLLEFHELHCLGPVSTKMEQSRVSSAGLFGPSINQDGAVESFISWIAWAQYQPRWSSRIKGYC</sequence>
<dbReference type="Proteomes" id="UP001283361">
    <property type="component" value="Unassembled WGS sequence"/>
</dbReference>
<organism evidence="1 2">
    <name type="scientific">Elysia crispata</name>
    <name type="common">lettuce slug</name>
    <dbReference type="NCBI Taxonomy" id="231223"/>
    <lineage>
        <taxon>Eukaryota</taxon>
        <taxon>Metazoa</taxon>
        <taxon>Spiralia</taxon>
        <taxon>Lophotrochozoa</taxon>
        <taxon>Mollusca</taxon>
        <taxon>Gastropoda</taxon>
        <taxon>Heterobranchia</taxon>
        <taxon>Euthyneura</taxon>
        <taxon>Panpulmonata</taxon>
        <taxon>Sacoglossa</taxon>
        <taxon>Placobranchoidea</taxon>
        <taxon>Plakobranchidae</taxon>
        <taxon>Elysia</taxon>
    </lineage>
</organism>
<evidence type="ECO:0000313" key="1">
    <source>
        <dbReference type="EMBL" id="KAK3779596.1"/>
    </source>
</evidence>
<evidence type="ECO:0000313" key="2">
    <source>
        <dbReference type="Proteomes" id="UP001283361"/>
    </source>
</evidence>
<accession>A0AAE1DQS8</accession>
<reference evidence="1" key="1">
    <citation type="journal article" date="2023" name="G3 (Bethesda)">
        <title>A reference genome for the long-term kleptoplast-retaining sea slug Elysia crispata morphotype clarki.</title>
        <authorList>
            <person name="Eastman K.E."/>
            <person name="Pendleton A.L."/>
            <person name="Shaikh M.A."/>
            <person name="Suttiyut T."/>
            <person name="Ogas R."/>
            <person name="Tomko P."/>
            <person name="Gavelis G."/>
            <person name="Widhalm J.R."/>
            <person name="Wisecaver J.H."/>
        </authorList>
    </citation>
    <scope>NUCLEOTIDE SEQUENCE</scope>
    <source>
        <strain evidence="1">ECLA1</strain>
    </source>
</reference>
<comment type="caution">
    <text evidence="1">The sequence shown here is derived from an EMBL/GenBank/DDBJ whole genome shotgun (WGS) entry which is preliminary data.</text>
</comment>
<name>A0AAE1DQS8_9GAST</name>
<keyword evidence="2" id="KW-1185">Reference proteome</keyword>
<protein>
    <submittedName>
        <fullName evidence="1">Uncharacterized protein</fullName>
    </submittedName>
</protein>
<dbReference type="AlphaFoldDB" id="A0AAE1DQS8"/>
<proteinExistence type="predicted"/>
<dbReference type="EMBL" id="JAWDGP010002824">
    <property type="protein sequence ID" value="KAK3779596.1"/>
    <property type="molecule type" value="Genomic_DNA"/>
</dbReference>
<gene>
    <name evidence="1" type="ORF">RRG08_045341</name>
</gene>